<comment type="subcellular location">
    <subcellularLocation>
        <location evidence="1">Secreted</location>
    </subcellularLocation>
</comment>
<organism evidence="5 6">
    <name type="scientific">Hypsibius exemplaris</name>
    <name type="common">Freshwater tardigrade</name>
    <dbReference type="NCBI Taxonomy" id="2072580"/>
    <lineage>
        <taxon>Eukaryota</taxon>
        <taxon>Metazoa</taxon>
        <taxon>Ecdysozoa</taxon>
        <taxon>Tardigrada</taxon>
        <taxon>Eutardigrada</taxon>
        <taxon>Parachela</taxon>
        <taxon>Hypsibioidea</taxon>
        <taxon>Hypsibiidae</taxon>
        <taxon>Hypsibius</taxon>
    </lineage>
</organism>
<gene>
    <name evidence="5" type="ORF">BV898_10396</name>
</gene>
<evidence type="ECO:0000256" key="1">
    <source>
        <dbReference type="ARBA" id="ARBA00004613"/>
    </source>
</evidence>
<dbReference type="GO" id="GO:0005576">
    <property type="term" value="C:extracellular region"/>
    <property type="evidence" value="ECO:0007669"/>
    <property type="project" value="UniProtKB-SubCell"/>
</dbReference>
<comment type="caution">
    <text evidence="5">The sequence shown here is derived from an EMBL/GenBank/DDBJ whole genome shotgun (WGS) entry which is preliminary data.</text>
</comment>
<dbReference type="InterPro" id="IPR010475">
    <property type="entry name" value="AKH/RPCH_hormone"/>
</dbReference>
<sequence>MQSLLAVLCVVALLTFSGSADAQFNFSPNWGKRSGGGLLSNHLDNGATCEAAQAVRVVAVYHACKRELDVMQECFAKVPAS</sequence>
<evidence type="ECO:0000313" key="5">
    <source>
        <dbReference type="EMBL" id="OQV15386.1"/>
    </source>
</evidence>
<protein>
    <submittedName>
        <fullName evidence="5">Uncharacterized protein</fullName>
    </submittedName>
</protein>
<feature type="chain" id="PRO_5012958232" evidence="4">
    <location>
        <begin position="23"/>
        <end position="81"/>
    </location>
</feature>
<evidence type="ECO:0000256" key="4">
    <source>
        <dbReference type="SAM" id="SignalP"/>
    </source>
</evidence>
<dbReference type="Pfam" id="PF06377">
    <property type="entry name" value="Adipokin_hormo"/>
    <property type="match status" value="1"/>
</dbReference>
<feature type="signal peptide" evidence="4">
    <location>
        <begin position="1"/>
        <end position="22"/>
    </location>
</feature>
<name>A0A1W0WJL2_HYPEX</name>
<evidence type="ECO:0000256" key="2">
    <source>
        <dbReference type="ARBA" id="ARBA00022525"/>
    </source>
</evidence>
<keyword evidence="3 4" id="KW-0732">Signal</keyword>
<evidence type="ECO:0000256" key="3">
    <source>
        <dbReference type="ARBA" id="ARBA00022729"/>
    </source>
</evidence>
<reference evidence="6" key="1">
    <citation type="submission" date="2017-01" db="EMBL/GenBank/DDBJ databases">
        <title>Comparative genomics of anhydrobiosis in the tardigrade Hypsibius dujardini.</title>
        <authorList>
            <person name="Yoshida Y."/>
            <person name="Koutsovoulos G."/>
            <person name="Laetsch D."/>
            <person name="Stevens L."/>
            <person name="Kumar S."/>
            <person name="Horikawa D."/>
            <person name="Ishino K."/>
            <person name="Komine S."/>
            <person name="Tomita M."/>
            <person name="Blaxter M."/>
            <person name="Arakawa K."/>
        </authorList>
    </citation>
    <scope>NUCLEOTIDE SEQUENCE [LARGE SCALE GENOMIC DNA]</scope>
    <source>
        <strain evidence="6">Z151</strain>
    </source>
</reference>
<keyword evidence="2" id="KW-0964">Secreted</keyword>
<dbReference type="EMBL" id="MTYJ01000089">
    <property type="protein sequence ID" value="OQV15386.1"/>
    <property type="molecule type" value="Genomic_DNA"/>
</dbReference>
<keyword evidence="6" id="KW-1185">Reference proteome</keyword>
<dbReference type="AlphaFoldDB" id="A0A1W0WJL2"/>
<proteinExistence type="predicted"/>
<dbReference type="Proteomes" id="UP000192578">
    <property type="component" value="Unassembled WGS sequence"/>
</dbReference>
<accession>A0A1W0WJL2</accession>
<dbReference type="GO" id="GO:0005179">
    <property type="term" value="F:hormone activity"/>
    <property type="evidence" value="ECO:0007669"/>
    <property type="project" value="InterPro"/>
</dbReference>
<evidence type="ECO:0000313" key="6">
    <source>
        <dbReference type="Proteomes" id="UP000192578"/>
    </source>
</evidence>